<keyword evidence="9" id="KW-1185">Reference proteome</keyword>
<feature type="chain" id="PRO_5038893470" evidence="4">
    <location>
        <begin position="19"/>
        <end position="675"/>
    </location>
</feature>
<dbReference type="Gene3D" id="3.30.1390.30">
    <property type="entry name" value="Penicillin-binding protein 2a, domain 3"/>
    <property type="match status" value="1"/>
</dbReference>
<evidence type="ECO:0000313" key="9">
    <source>
        <dbReference type="Proteomes" id="UP000043699"/>
    </source>
</evidence>
<dbReference type="GO" id="GO:0046677">
    <property type="term" value="P:response to antibiotic"/>
    <property type="evidence" value="ECO:0007669"/>
    <property type="project" value="InterPro"/>
</dbReference>
<dbReference type="InterPro" id="IPR036138">
    <property type="entry name" value="PBP_dimer_sf"/>
</dbReference>
<dbReference type="GO" id="GO:0008658">
    <property type="term" value="F:penicillin binding"/>
    <property type="evidence" value="ECO:0007669"/>
    <property type="project" value="InterPro"/>
</dbReference>
<evidence type="ECO:0000256" key="4">
    <source>
        <dbReference type="SAM" id="SignalP"/>
    </source>
</evidence>
<accession>A0A098EQ35</accession>
<evidence type="ECO:0000259" key="5">
    <source>
        <dbReference type="Pfam" id="PF00905"/>
    </source>
</evidence>
<dbReference type="PANTHER" id="PTHR30627:SF25">
    <property type="entry name" value="PENICILLIN-BINDING PROTEIN 3"/>
    <property type="match status" value="1"/>
</dbReference>
<dbReference type="PROSITE" id="PS51257">
    <property type="entry name" value="PROKAR_LIPOPROTEIN"/>
    <property type="match status" value="1"/>
</dbReference>
<organism evidence="8 9">
    <name type="scientific">Planococcus massiliensis</name>
    <dbReference type="NCBI Taxonomy" id="1499687"/>
    <lineage>
        <taxon>Bacteria</taxon>
        <taxon>Bacillati</taxon>
        <taxon>Bacillota</taxon>
        <taxon>Bacilli</taxon>
        <taxon>Bacillales</taxon>
        <taxon>Caryophanaceae</taxon>
        <taxon>Planococcus</taxon>
    </lineage>
</organism>
<dbReference type="SUPFAM" id="SSF56519">
    <property type="entry name" value="Penicillin binding protein dimerisation domain"/>
    <property type="match status" value="1"/>
</dbReference>
<dbReference type="AlphaFoldDB" id="A0A098EQ35"/>
<keyword evidence="4" id="KW-0732">Signal</keyword>
<comment type="similarity">
    <text evidence="2">Belongs to the transpeptidase family.</text>
</comment>
<dbReference type="OrthoDB" id="9766847at2"/>
<dbReference type="InterPro" id="IPR012338">
    <property type="entry name" value="Beta-lactam/transpept-like"/>
</dbReference>
<reference evidence="8 9" key="1">
    <citation type="submission" date="2014-09" db="EMBL/GenBank/DDBJ databases">
        <authorList>
            <person name="Urmite Genomes Urmite Genomes"/>
        </authorList>
    </citation>
    <scope>NUCLEOTIDE SEQUENCE [LARGE SCALE GENOMIC DNA]</scope>
    <source>
        <strain evidence="8 9">ES2</strain>
    </source>
</reference>
<comment type="subcellular location">
    <subcellularLocation>
        <location evidence="1">Membrane</location>
    </subcellularLocation>
</comment>
<dbReference type="GO" id="GO:0005886">
    <property type="term" value="C:plasma membrane"/>
    <property type="evidence" value="ECO:0007669"/>
    <property type="project" value="TreeGrafter"/>
</dbReference>
<protein>
    <submittedName>
        <fullName evidence="8">Beta-lactam-inducible penicillin-binding protein</fullName>
    </submittedName>
</protein>
<dbReference type="Pfam" id="PF05223">
    <property type="entry name" value="MecA_N"/>
    <property type="match status" value="1"/>
</dbReference>
<evidence type="ECO:0000256" key="3">
    <source>
        <dbReference type="ARBA" id="ARBA00023136"/>
    </source>
</evidence>
<dbReference type="Proteomes" id="UP000043699">
    <property type="component" value="Unassembled WGS sequence"/>
</dbReference>
<dbReference type="InterPro" id="IPR032710">
    <property type="entry name" value="NTF2-like_dom_sf"/>
</dbReference>
<dbReference type="GO" id="GO:0071972">
    <property type="term" value="F:peptidoglycan L,D-transpeptidase activity"/>
    <property type="evidence" value="ECO:0007669"/>
    <property type="project" value="TreeGrafter"/>
</dbReference>
<dbReference type="Gene3D" id="3.40.710.10">
    <property type="entry name" value="DD-peptidase/beta-lactamase superfamily"/>
    <property type="match status" value="1"/>
</dbReference>
<feature type="domain" description="NTF2-like N-terminal transpeptidase" evidence="7">
    <location>
        <begin position="25"/>
        <end position="149"/>
    </location>
</feature>
<proteinExistence type="inferred from homology"/>
<dbReference type="SUPFAM" id="SSF54427">
    <property type="entry name" value="NTF2-like"/>
    <property type="match status" value="1"/>
</dbReference>
<dbReference type="EMBL" id="CCXS01000001">
    <property type="protein sequence ID" value="CEG23882.1"/>
    <property type="molecule type" value="Genomic_DNA"/>
</dbReference>
<feature type="domain" description="Penicillin-binding protein transpeptidase" evidence="5">
    <location>
        <begin position="356"/>
        <end position="668"/>
    </location>
</feature>
<keyword evidence="3" id="KW-0472">Membrane</keyword>
<sequence>MKKALFGLLILFLMAVLAGCQEKTTPEERLAEYISHWNKGEFAAMYKDYLNAGTKEAFPAEEFVDRQEKLQEDLGIDKIEVTYDKPAEDAEWDAEKPADFPIQVKMETLAGPVEFEKTITLLNETRDDEANWFVEWDQSYIFPELEPDDEIGFTRIPAYRGEIVDRDGLVLAKNGTGYSIGIVPEKLADPSKKTEIAKLLGTTVEAIDAQLNQSWVKPELFVPIGKTAATNGALIDKLVAIPGVGARTIEMREYPYGPAMAHLTGYTGAISAEQLEELKDKGYTETDQIGRRGLESLLEDRLRGTDGMQIYIKKPQENAEPIIIAEQEPVEGETVKLTINASLQKAAYDSMKGETGAAASVDPKTGEVLALVSSPAYDPNEFVTGISGARYKALEEDAKNPLFNRFAQSYVPGSTIKPITAAIGMEAGTLKPDEGLTINGKTWQKDDSWGTYRVSRLHPEAPNPIDLNKSLIYSDNIYYAQQALKMGRETFTEGLKQFGFGETVPLEAMELTASQISNDGSLGSEGQLADSSFGQGQMLTNILHLAMMYEPFLTDGTMLKPTLLFDEEDAQVWKKDLMSADTAATLRTAMRNVVVDGYAQSANLDNIPLAGKTGTAELKAAGEARGKENGYFVSYNTKDPKFILAMMVENVEDNGGSDYVAAMAAEVYKLMATSP</sequence>
<dbReference type="SUPFAM" id="SSF56601">
    <property type="entry name" value="beta-lactamase/transpeptidase-like"/>
    <property type="match status" value="1"/>
</dbReference>
<dbReference type="GO" id="GO:0071555">
    <property type="term" value="P:cell wall organization"/>
    <property type="evidence" value="ECO:0007669"/>
    <property type="project" value="TreeGrafter"/>
</dbReference>
<dbReference type="Gene3D" id="3.10.450.100">
    <property type="entry name" value="NTF2-like, domain 1"/>
    <property type="match status" value="1"/>
</dbReference>
<evidence type="ECO:0000256" key="2">
    <source>
        <dbReference type="ARBA" id="ARBA00007171"/>
    </source>
</evidence>
<dbReference type="InterPro" id="IPR050515">
    <property type="entry name" value="Beta-lactam/transpept"/>
</dbReference>
<evidence type="ECO:0000259" key="6">
    <source>
        <dbReference type="Pfam" id="PF03717"/>
    </source>
</evidence>
<gene>
    <name evidence="8" type="primary">pbp</name>
    <name evidence="8" type="ORF">BN1080_02889</name>
</gene>
<dbReference type="InterPro" id="IPR001460">
    <property type="entry name" value="PCN-bd_Tpept"/>
</dbReference>
<dbReference type="PANTHER" id="PTHR30627">
    <property type="entry name" value="PEPTIDOGLYCAN D,D-TRANSPEPTIDASE"/>
    <property type="match status" value="1"/>
</dbReference>
<feature type="signal peptide" evidence="4">
    <location>
        <begin position="1"/>
        <end position="18"/>
    </location>
</feature>
<dbReference type="Pfam" id="PF00905">
    <property type="entry name" value="Transpeptidase"/>
    <property type="match status" value="1"/>
</dbReference>
<dbReference type="Gene3D" id="3.90.1310.10">
    <property type="entry name" value="Penicillin-binding protein 2a (Domain 2)"/>
    <property type="match status" value="1"/>
</dbReference>
<evidence type="ECO:0000313" key="8">
    <source>
        <dbReference type="EMBL" id="CEG23882.1"/>
    </source>
</evidence>
<evidence type="ECO:0000259" key="7">
    <source>
        <dbReference type="Pfam" id="PF05223"/>
    </source>
</evidence>
<dbReference type="Pfam" id="PF03717">
    <property type="entry name" value="PBP_dimer"/>
    <property type="match status" value="1"/>
</dbReference>
<dbReference type="STRING" id="1499687.BN1080_02889"/>
<dbReference type="RefSeq" id="WP_052652925.1">
    <property type="nucleotide sequence ID" value="NZ_CCXS01000001.1"/>
</dbReference>
<dbReference type="InterPro" id="IPR007887">
    <property type="entry name" value="MecA_N"/>
</dbReference>
<name>A0A098EQ35_9BACL</name>
<feature type="domain" description="Penicillin-binding protein dimerisation" evidence="6">
    <location>
        <begin position="156"/>
        <end position="316"/>
    </location>
</feature>
<evidence type="ECO:0000256" key="1">
    <source>
        <dbReference type="ARBA" id="ARBA00004370"/>
    </source>
</evidence>
<dbReference type="InterPro" id="IPR005311">
    <property type="entry name" value="PBP_dimer"/>
</dbReference>